<dbReference type="AlphaFoldDB" id="A0A0G0ELJ5"/>
<proteinExistence type="predicted"/>
<dbReference type="Pfam" id="PF04020">
    <property type="entry name" value="Phage_holin_4_2"/>
    <property type="match status" value="1"/>
</dbReference>
<feature type="transmembrane region" description="Helical" evidence="1">
    <location>
        <begin position="31"/>
        <end position="53"/>
    </location>
</feature>
<protein>
    <recommendedName>
        <fullName evidence="4">Integral membrane protein</fullName>
    </recommendedName>
</protein>
<evidence type="ECO:0008006" key="4">
    <source>
        <dbReference type="Google" id="ProtNLM"/>
    </source>
</evidence>
<gene>
    <name evidence="2" type="ORF">UR63_C0005G0032</name>
</gene>
<reference evidence="2 3" key="1">
    <citation type="journal article" date="2015" name="Nature">
        <title>rRNA introns, odd ribosomes, and small enigmatic genomes across a large radiation of phyla.</title>
        <authorList>
            <person name="Brown C.T."/>
            <person name="Hug L.A."/>
            <person name="Thomas B.C."/>
            <person name="Sharon I."/>
            <person name="Castelle C.J."/>
            <person name="Singh A."/>
            <person name="Wilkins M.J."/>
            <person name="Williams K.H."/>
            <person name="Banfield J.F."/>
        </authorList>
    </citation>
    <scope>NUCLEOTIDE SEQUENCE [LARGE SCALE GENOMIC DNA]</scope>
</reference>
<name>A0A0G0ELJ5_9BACT</name>
<sequence>MLMRLLINALAFYITSYLIPGMVIVGWQTLLVIAVVWGILTIIIKPILIILTLPINILTLGLFTFVINAVLLLITSSIVPGFKIDGFGTALLAAIVLTIVNGFLSALK</sequence>
<comment type="caution">
    <text evidence="2">The sequence shown here is derived from an EMBL/GenBank/DDBJ whole genome shotgun (WGS) entry which is preliminary data.</text>
</comment>
<accession>A0A0G0ELJ5</accession>
<feature type="transmembrane region" description="Helical" evidence="1">
    <location>
        <begin position="60"/>
        <end position="80"/>
    </location>
</feature>
<organism evidence="2 3">
    <name type="scientific">Candidatus Roizmanbacteria bacterium GW2011_GWC2_35_12</name>
    <dbReference type="NCBI Taxonomy" id="1618485"/>
    <lineage>
        <taxon>Bacteria</taxon>
        <taxon>Candidatus Roizmaniibacteriota</taxon>
    </lineage>
</organism>
<feature type="transmembrane region" description="Helical" evidence="1">
    <location>
        <begin position="86"/>
        <end position="107"/>
    </location>
</feature>
<evidence type="ECO:0000313" key="3">
    <source>
        <dbReference type="Proteomes" id="UP000034127"/>
    </source>
</evidence>
<dbReference type="InterPro" id="IPR007165">
    <property type="entry name" value="Phage_holin_4_2"/>
</dbReference>
<feature type="transmembrane region" description="Helical" evidence="1">
    <location>
        <begin position="5"/>
        <end position="25"/>
    </location>
</feature>
<dbReference type="EMBL" id="LBPX01000005">
    <property type="protein sequence ID" value="KKP68192.1"/>
    <property type="molecule type" value="Genomic_DNA"/>
</dbReference>
<keyword evidence="1" id="KW-0812">Transmembrane</keyword>
<evidence type="ECO:0000256" key="1">
    <source>
        <dbReference type="SAM" id="Phobius"/>
    </source>
</evidence>
<dbReference type="Proteomes" id="UP000034127">
    <property type="component" value="Unassembled WGS sequence"/>
</dbReference>
<keyword evidence="1" id="KW-1133">Transmembrane helix</keyword>
<dbReference type="PANTHER" id="PTHR37309:SF1">
    <property type="entry name" value="SLR0284 PROTEIN"/>
    <property type="match status" value="1"/>
</dbReference>
<keyword evidence="1" id="KW-0472">Membrane</keyword>
<dbReference type="PANTHER" id="PTHR37309">
    <property type="entry name" value="SLR0284 PROTEIN"/>
    <property type="match status" value="1"/>
</dbReference>
<evidence type="ECO:0000313" key="2">
    <source>
        <dbReference type="EMBL" id="KKP68192.1"/>
    </source>
</evidence>